<reference evidence="1 2" key="2">
    <citation type="submission" date="2019-09" db="EMBL/GenBank/DDBJ databases">
        <authorList>
            <person name="Jin C."/>
        </authorList>
    </citation>
    <scope>NUCLEOTIDE SEQUENCE [LARGE SCALE GENOMIC DNA]</scope>
    <source>
        <strain evidence="1 2">AN110305</strain>
    </source>
</reference>
<name>A0A5B2WE28_9PSEU</name>
<reference evidence="1 2" key="1">
    <citation type="submission" date="2019-09" db="EMBL/GenBank/DDBJ databases">
        <title>Goodfellowia gen. nov., a new genus of the Pseudonocardineae related to Actinoalloteichus, containing Goodfellowia coeruleoviolacea gen. nov., comb. nov. gen. nov., comb. nov.</title>
        <authorList>
            <person name="Labeda D."/>
        </authorList>
    </citation>
    <scope>NUCLEOTIDE SEQUENCE [LARGE SCALE GENOMIC DNA]</scope>
    <source>
        <strain evidence="1 2">AN110305</strain>
    </source>
</reference>
<protein>
    <submittedName>
        <fullName evidence="1">Uncharacterized protein</fullName>
    </submittedName>
</protein>
<sequence length="116" mass="12581">MITIVTKDLSPELSPQECRRILEELAASCDPDRDRPLDGAADNPVMRLSAAVSTEHQVLLDSALSYMEERGRLSGARMGLQRAAQLLASDSPAETRAGVVNLDQVRARHDSGPSVR</sequence>
<keyword evidence="2" id="KW-1185">Reference proteome</keyword>
<evidence type="ECO:0000313" key="2">
    <source>
        <dbReference type="Proteomes" id="UP000323454"/>
    </source>
</evidence>
<dbReference type="EMBL" id="VUOB01000094">
    <property type="protein sequence ID" value="KAA2249545.1"/>
    <property type="molecule type" value="Genomic_DNA"/>
</dbReference>
<evidence type="ECO:0000313" key="1">
    <source>
        <dbReference type="EMBL" id="KAA2249545.1"/>
    </source>
</evidence>
<proteinExistence type="predicted"/>
<accession>A0A5B2WE28</accession>
<gene>
    <name evidence="1" type="ORF">F0L68_39330</name>
</gene>
<dbReference type="AlphaFoldDB" id="A0A5B2WE28"/>
<dbReference type="OrthoDB" id="9933126at2"/>
<dbReference type="Proteomes" id="UP000323454">
    <property type="component" value="Unassembled WGS sequence"/>
</dbReference>
<organism evidence="1 2">
    <name type="scientific">Solihabitans fulvus</name>
    <dbReference type="NCBI Taxonomy" id="1892852"/>
    <lineage>
        <taxon>Bacteria</taxon>
        <taxon>Bacillati</taxon>
        <taxon>Actinomycetota</taxon>
        <taxon>Actinomycetes</taxon>
        <taxon>Pseudonocardiales</taxon>
        <taxon>Pseudonocardiaceae</taxon>
        <taxon>Solihabitans</taxon>
    </lineage>
</organism>
<dbReference type="RefSeq" id="WP_149855018.1">
    <property type="nucleotide sequence ID" value="NZ_VUOB01000094.1"/>
</dbReference>
<comment type="caution">
    <text evidence="1">The sequence shown here is derived from an EMBL/GenBank/DDBJ whole genome shotgun (WGS) entry which is preliminary data.</text>
</comment>